<keyword evidence="4 15" id="KW-0285">Flavoprotein</keyword>
<dbReference type="UniPathway" id="UPA00277">
    <property type="reaction ID" value="UER00407"/>
</dbReference>
<evidence type="ECO:0000256" key="7">
    <source>
        <dbReference type="ARBA" id="ARBA00022695"/>
    </source>
</evidence>
<dbReference type="SMART" id="SM00904">
    <property type="entry name" value="Flavokinase"/>
    <property type="match status" value="1"/>
</dbReference>
<dbReference type="GO" id="GO:0008531">
    <property type="term" value="F:riboflavin kinase activity"/>
    <property type="evidence" value="ECO:0007669"/>
    <property type="project" value="UniProtKB-UniRule"/>
</dbReference>
<dbReference type="AlphaFoldDB" id="A0A512D2N5"/>
<dbReference type="PANTHER" id="PTHR22749:SF6">
    <property type="entry name" value="RIBOFLAVIN KINASE"/>
    <property type="match status" value="1"/>
</dbReference>
<evidence type="ECO:0000256" key="10">
    <source>
        <dbReference type="ARBA" id="ARBA00022827"/>
    </source>
</evidence>
<dbReference type="InterPro" id="IPR015865">
    <property type="entry name" value="Riboflavin_kinase_bac/euk"/>
</dbReference>
<evidence type="ECO:0000256" key="11">
    <source>
        <dbReference type="ARBA" id="ARBA00022840"/>
    </source>
</evidence>
<dbReference type="CDD" id="cd02064">
    <property type="entry name" value="FAD_synthetase_N"/>
    <property type="match status" value="1"/>
</dbReference>
<dbReference type="Proteomes" id="UP000321534">
    <property type="component" value="Unassembled WGS sequence"/>
</dbReference>
<dbReference type="NCBIfam" id="TIGR00083">
    <property type="entry name" value="ribF"/>
    <property type="match status" value="1"/>
</dbReference>
<organism evidence="17 18">
    <name type="scientific">Terrabacter aerolatus</name>
    <dbReference type="NCBI Taxonomy" id="422442"/>
    <lineage>
        <taxon>Bacteria</taxon>
        <taxon>Bacillati</taxon>
        <taxon>Actinomycetota</taxon>
        <taxon>Actinomycetes</taxon>
        <taxon>Micrococcales</taxon>
        <taxon>Intrasporangiaceae</taxon>
        <taxon>Terrabacter</taxon>
    </lineage>
</organism>
<dbReference type="PANTHER" id="PTHR22749">
    <property type="entry name" value="RIBOFLAVIN KINASE/FMN ADENYLYLTRANSFERASE"/>
    <property type="match status" value="1"/>
</dbReference>
<comment type="catalytic activity">
    <reaction evidence="14 15">
        <text>FMN + ATP + H(+) = FAD + diphosphate</text>
        <dbReference type="Rhea" id="RHEA:17237"/>
        <dbReference type="ChEBI" id="CHEBI:15378"/>
        <dbReference type="ChEBI" id="CHEBI:30616"/>
        <dbReference type="ChEBI" id="CHEBI:33019"/>
        <dbReference type="ChEBI" id="CHEBI:57692"/>
        <dbReference type="ChEBI" id="CHEBI:58210"/>
        <dbReference type="EC" id="2.7.7.2"/>
    </reaction>
</comment>
<keyword evidence="10 15" id="KW-0274">FAD</keyword>
<proteinExistence type="inferred from homology"/>
<evidence type="ECO:0000256" key="14">
    <source>
        <dbReference type="ARBA" id="ARBA00049494"/>
    </source>
</evidence>
<dbReference type="Pfam" id="PF06574">
    <property type="entry name" value="FAD_syn"/>
    <property type="match status" value="1"/>
</dbReference>
<comment type="caution">
    <text evidence="17">The sequence shown here is derived from an EMBL/GenBank/DDBJ whole genome shotgun (WGS) entry which is preliminary data.</text>
</comment>
<comment type="similarity">
    <text evidence="15">Belongs to the ribF family.</text>
</comment>
<keyword evidence="11 15" id="KW-0067">ATP-binding</keyword>
<evidence type="ECO:0000313" key="17">
    <source>
        <dbReference type="EMBL" id="GEO30729.1"/>
    </source>
</evidence>
<dbReference type="GO" id="GO:0009231">
    <property type="term" value="P:riboflavin biosynthetic process"/>
    <property type="evidence" value="ECO:0007669"/>
    <property type="project" value="InterPro"/>
</dbReference>
<name>A0A512D2N5_9MICO</name>
<dbReference type="GO" id="GO:0005524">
    <property type="term" value="F:ATP binding"/>
    <property type="evidence" value="ECO:0007669"/>
    <property type="project" value="UniProtKB-UniRule"/>
</dbReference>
<dbReference type="InterPro" id="IPR014729">
    <property type="entry name" value="Rossmann-like_a/b/a_fold"/>
</dbReference>
<dbReference type="InterPro" id="IPR023468">
    <property type="entry name" value="Riboflavin_kinase"/>
</dbReference>
<dbReference type="GO" id="GO:0003919">
    <property type="term" value="F:FMN adenylyltransferase activity"/>
    <property type="evidence" value="ECO:0007669"/>
    <property type="project" value="UniProtKB-UniRule"/>
</dbReference>
<evidence type="ECO:0000256" key="2">
    <source>
        <dbReference type="ARBA" id="ARBA00004726"/>
    </source>
</evidence>
<accession>A0A512D2N5</accession>
<dbReference type="UniPathway" id="UPA00276">
    <property type="reaction ID" value="UER00406"/>
</dbReference>
<dbReference type="Pfam" id="PF01687">
    <property type="entry name" value="Flavokinase"/>
    <property type="match status" value="1"/>
</dbReference>
<keyword evidence="6 15" id="KW-0808">Transferase</keyword>
<keyword evidence="9 15" id="KW-0418">Kinase</keyword>
<dbReference type="Gene3D" id="3.40.50.620">
    <property type="entry name" value="HUPs"/>
    <property type="match status" value="1"/>
</dbReference>
<dbReference type="SUPFAM" id="SSF52374">
    <property type="entry name" value="Nucleotidylyl transferase"/>
    <property type="match status" value="1"/>
</dbReference>
<dbReference type="FunFam" id="3.40.50.620:FF:000021">
    <property type="entry name" value="Riboflavin biosynthesis protein"/>
    <property type="match status" value="1"/>
</dbReference>
<dbReference type="FunFam" id="2.40.30.30:FF:000003">
    <property type="entry name" value="Riboflavin biosynthesis protein"/>
    <property type="match status" value="1"/>
</dbReference>
<feature type="domain" description="Riboflavin kinase" evidence="16">
    <location>
        <begin position="209"/>
        <end position="341"/>
    </location>
</feature>
<keyword evidence="12" id="KW-0511">Multifunctional enzyme</keyword>
<evidence type="ECO:0000256" key="5">
    <source>
        <dbReference type="ARBA" id="ARBA00022643"/>
    </source>
</evidence>
<evidence type="ECO:0000256" key="9">
    <source>
        <dbReference type="ARBA" id="ARBA00022777"/>
    </source>
</evidence>
<gene>
    <name evidence="17" type="ORF">TAE01_25390</name>
</gene>
<dbReference type="SUPFAM" id="SSF82114">
    <property type="entry name" value="Riboflavin kinase-like"/>
    <property type="match status" value="1"/>
</dbReference>
<keyword evidence="8 15" id="KW-0547">Nucleotide-binding</keyword>
<protein>
    <recommendedName>
        <fullName evidence="15">Riboflavin biosynthesis protein</fullName>
    </recommendedName>
    <domain>
        <recommendedName>
            <fullName evidence="15">Riboflavin kinase</fullName>
            <ecNumber evidence="15">2.7.1.26</ecNumber>
        </recommendedName>
        <alternativeName>
            <fullName evidence="15">Flavokinase</fullName>
        </alternativeName>
    </domain>
    <domain>
        <recommendedName>
            <fullName evidence="15">FMN adenylyltransferase</fullName>
            <ecNumber evidence="15">2.7.7.2</ecNumber>
        </recommendedName>
        <alternativeName>
            <fullName evidence="15">FAD pyrophosphorylase</fullName>
        </alternativeName>
        <alternativeName>
            <fullName evidence="15">FAD synthase</fullName>
        </alternativeName>
    </domain>
</protein>
<dbReference type="PIRSF" id="PIRSF004491">
    <property type="entry name" value="FAD_Synth"/>
    <property type="match status" value="1"/>
</dbReference>
<comment type="pathway">
    <text evidence="3 15">Cofactor biosynthesis; FMN biosynthesis; FMN from riboflavin (ATP route): step 1/1.</text>
</comment>
<dbReference type="EMBL" id="BJYX01000013">
    <property type="protein sequence ID" value="GEO30729.1"/>
    <property type="molecule type" value="Genomic_DNA"/>
</dbReference>
<evidence type="ECO:0000313" key="18">
    <source>
        <dbReference type="Proteomes" id="UP000321534"/>
    </source>
</evidence>
<evidence type="ECO:0000259" key="16">
    <source>
        <dbReference type="SMART" id="SM00904"/>
    </source>
</evidence>
<evidence type="ECO:0000256" key="12">
    <source>
        <dbReference type="ARBA" id="ARBA00023268"/>
    </source>
</evidence>
<evidence type="ECO:0000256" key="1">
    <source>
        <dbReference type="ARBA" id="ARBA00002121"/>
    </source>
</evidence>
<evidence type="ECO:0000256" key="4">
    <source>
        <dbReference type="ARBA" id="ARBA00022630"/>
    </source>
</evidence>
<evidence type="ECO:0000256" key="6">
    <source>
        <dbReference type="ARBA" id="ARBA00022679"/>
    </source>
</evidence>
<evidence type="ECO:0000256" key="3">
    <source>
        <dbReference type="ARBA" id="ARBA00005201"/>
    </source>
</evidence>
<dbReference type="EC" id="2.7.1.26" evidence="15"/>
<dbReference type="InterPro" id="IPR002606">
    <property type="entry name" value="Riboflavin_kinase_bac"/>
</dbReference>
<evidence type="ECO:0000256" key="15">
    <source>
        <dbReference type="PIRNR" id="PIRNR004491"/>
    </source>
</evidence>
<comment type="pathway">
    <text evidence="2 15">Cofactor biosynthesis; FAD biosynthesis; FAD from FMN: step 1/1.</text>
</comment>
<keyword evidence="5 15" id="KW-0288">FMN</keyword>
<dbReference type="InterPro" id="IPR023465">
    <property type="entry name" value="Riboflavin_kinase_dom_sf"/>
</dbReference>
<keyword evidence="7 15" id="KW-0548">Nucleotidyltransferase</keyword>
<keyword evidence="18" id="KW-1185">Reference proteome</keyword>
<dbReference type="GO" id="GO:0006747">
    <property type="term" value="P:FAD biosynthetic process"/>
    <property type="evidence" value="ECO:0007669"/>
    <property type="project" value="UniProtKB-UniRule"/>
</dbReference>
<evidence type="ECO:0000256" key="8">
    <source>
        <dbReference type="ARBA" id="ARBA00022741"/>
    </source>
</evidence>
<comment type="catalytic activity">
    <reaction evidence="13 15">
        <text>riboflavin + ATP = FMN + ADP + H(+)</text>
        <dbReference type="Rhea" id="RHEA:14357"/>
        <dbReference type="ChEBI" id="CHEBI:15378"/>
        <dbReference type="ChEBI" id="CHEBI:30616"/>
        <dbReference type="ChEBI" id="CHEBI:57986"/>
        <dbReference type="ChEBI" id="CHEBI:58210"/>
        <dbReference type="ChEBI" id="CHEBI:456216"/>
        <dbReference type="EC" id="2.7.1.26"/>
    </reaction>
</comment>
<comment type="function">
    <text evidence="1">Catalyzes the phosphorylation of riboflavin to FMN followed by the adenylation of FMN to FAD.</text>
</comment>
<evidence type="ECO:0000256" key="13">
    <source>
        <dbReference type="ARBA" id="ARBA00047880"/>
    </source>
</evidence>
<dbReference type="NCBIfam" id="NF004160">
    <property type="entry name" value="PRK05627.1-3"/>
    <property type="match status" value="1"/>
</dbReference>
<dbReference type="InterPro" id="IPR015864">
    <property type="entry name" value="FAD_synthase"/>
</dbReference>
<dbReference type="EC" id="2.7.7.2" evidence="15"/>
<reference evidence="17 18" key="1">
    <citation type="submission" date="2019-07" db="EMBL/GenBank/DDBJ databases">
        <title>Whole genome shotgun sequence of Terrabacter aerolatus NBRC 106305.</title>
        <authorList>
            <person name="Hosoyama A."/>
            <person name="Uohara A."/>
            <person name="Ohji S."/>
            <person name="Ichikawa N."/>
        </authorList>
    </citation>
    <scope>NUCLEOTIDE SEQUENCE [LARGE SCALE GENOMIC DNA]</scope>
    <source>
        <strain evidence="17 18">NBRC 106305</strain>
    </source>
</reference>
<sequence>MSSGGHTGGPSGARSDAATTVGAVQRWYGLDDIPADLGPTVVTLGNFDGVHRGHREVLTRVVREAAARDALPVAVTFEPHPIAVLYPERAPAAVMSLAQRLDALEAVGLSAVFVIEFTHEFAQQTPEQFVRSTFVDALGACAVVVGKDTRFGVRNSGDVATLRELGEAHGFDVVALDDIGEGAAEGARWSSTQLRAELLGGNVDHATQILGRPHRVTGAVVHGDHRGRELGYPTANLSQDHEGLVPADGVYAGWLVRLDLDGSAPDRTLPAAVSVGTNPTFDGHQRRVEAYVLDRTDLDLYGERVAVEFVSHLRPTLRFDTIDSLVEQMAQDVARCREILSAIVPS</sequence>
<dbReference type="Gene3D" id="2.40.30.30">
    <property type="entry name" value="Riboflavin kinase-like"/>
    <property type="match status" value="1"/>
</dbReference>
<dbReference type="GO" id="GO:0009398">
    <property type="term" value="P:FMN biosynthetic process"/>
    <property type="evidence" value="ECO:0007669"/>
    <property type="project" value="UniProtKB-UniRule"/>
</dbReference>